<sequence>MSADLEAPRALSAFPRPTSLYVPDVPRTVPILDTTSYSPFPTFGGSKTRDPYGLNAFLLHPDDSLWNYVDPMLDTKTTSGSVILQPSTTMDGEQRAPVPRAGGVRKQRSLSLIKKPSPLSQPPVSSSEDETIAEKPVSLQRRRSNSLSSSPALSPAEQEAVIATFREEVSTPITPKSAKKSIRGFFKSRKSVVGVNEAASTIPPVPSLPETPALLAPTRSGSISDSLDPSTPMTSRSNSNYSTMSSASSTSSSEGIKTPGEAVTLDIAITGSKLANALQEAGDKKNKGKNWRGWLGNKKNGKLSAKDTESGSTTPLSDLSADSTPNSSTHDLLSGIPKVTLTPSPAIITPPQGSTPILAPSEQLARQHTWASEQLRRVSMRKLNQLRSPSPHPLALSLRRQNSKLPDEVAFSIRSDQRVFPLSVNSHKGLEGDLTPAQGGLWVNFAISKIMIKLDKGEQPDGILKTKKSAKKSSIVPRPKGALDFINRPPFEERNMIFYPDNLISPISMARPGYGVWDLDFSPYILGLSEIYEPSTLSWPNLSLSRSSTENPILTPELADVIKAFDDKPEEQETSPELAQDSLAAFATLTANSSSLSASSSPAGSPKKERPLSSFKPKGRHSHSDEDDESSESESDGEEESEGDDEPLAVVAKRRSQSFQALSQPRPIMAPIQSTSSQLVPPAIGKRDSLHVRSLSQPSGDKRLSKRLSLTMEEELKLKEIQAQEAMNTVVKARELRAKNASGQMEREADRDLIREKEFKRRSSMLDLNSINQSQQQHQQSKHKRNSSASIHLLNNNNGNSGNYHLSPAISSPNDHNRRRLQSHSHSHHLVPGTSSSSPRPDTIRTKSADPSGNGRKRFSSFYEQKSNSTSSFHHHSSPQKQSHYLPHPQPYPQMHQHFVHQYHPQVMIPPHMYMNQQQRGLMYGMGMGMNMYPTQNQMYGQQSQKSKASSKPRMA</sequence>
<feature type="compositionally biased region" description="Polar residues" evidence="1">
    <location>
        <begin position="219"/>
        <end position="233"/>
    </location>
</feature>
<dbReference type="GeneID" id="91096468"/>
<feature type="compositionally biased region" description="Basic residues" evidence="1">
    <location>
        <begin position="817"/>
        <end position="829"/>
    </location>
</feature>
<evidence type="ECO:0000313" key="2">
    <source>
        <dbReference type="EMBL" id="WWC90861.1"/>
    </source>
</evidence>
<feature type="region of interest" description="Disordered" evidence="1">
    <location>
        <begin position="80"/>
        <end position="157"/>
    </location>
</feature>
<evidence type="ECO:0000313" key="3">
    <source>
        <dbReference type="Proteomes" id="UP001355207"/>
    </source>
</evidence>
<feature type="compositionally biased region" description="Low complexity" evidence="1">
    <location>
        <begin position="234"/>
        <end position="253"/>
    </location>
</feature>
<organism evidence="2 3">
    <name type="scientific">Kwoniella dendrophila CBS 6074</name>
    <dbReference type="NCBI Taxonomy" id="1295534"/>
    <lineage>
        <taxon>Eukaryota</taxon>
        <taxon>Fungi</taxon>
        <taxon>Dikarya</taxon>
        <taxon>Basidiomycota</taxon>
        <taxon>Agaricomycotina</taxon>
        <taxon>Tremellomycetes</taxon>
        <taxon>Tremellales</taxon>
        <taxon>Cryptococcaceae</taxon>
        <taxon>Kwoniella</taxon>
    </lineage>
</organism>
<feature type="compositionally biased region" description="Low complexity" evidence="1">
    <location>
        <begin position="882"/>
        <end position="893"/>
    </location>
</feature>
<dbReference type="RefSeq" id="XP_066077624.1">
    <property type="nucleotide sequence ID" value="XM_066221527.1"/>
</dbReference>
<keyword evidence="3" id="KW-1185">Reference proteome</keyword>
<feature type="compositionally biased region" description="Polar residues" evidence="1">
    <location>
        <begin position="80"/>
        <end position="91"/>
    </location>
</feature>
<feature type="compositionally biased region" description="Low complexity" evidence="1">
    <location>
        <begin position="109"/>
        <end position="126"/>
    </location>
</feature>
<name>A0AAX4K007_9TREE</name>
<evidence type="ECO:0000256" key="1">
    <source>
        <dbReference type="SAM" id="MobiDB-lite"/>
    </source>
</evidence>
<feature type="compositionally biased region" description="Low complexity" evidence="1">
    <location>
        <begin position="594"/>
        <end position="605"/>
    </location>
</feature>
<feature type="region of interest" description="Disordered" evidence="1">
    <location>
        <begin position="594"/>
        <end position="682"/>
    </location>
</feature>
<dbReference type="Proteomes" id="UP001355207">
    <property type="component" value="Chromosome 7"/>
</dbReference>
<feature type="region of interest" description="Disordered" evidence="1">
    <location>
        <begin position="280"/>
        <end position="336"/>
    </location>
</feature>
<feature type="compositionally biased region" description="Low complexity" evidence="1">
    <location>
        <begin position="145"/>
        <end position="157"/>
    </location>
</feature>
<feature type="compositionally biased region" description="Polar residues" evidence="1">
    <location>
        <begin position="310"/>
        <end position="331"/>
    </location>
</feature>
<feature type="compositionally biased region" description="Acidic residues" evidence="1">
    <location>
        <begin position="625"/>
        <end position="647"/>
    </location>
</feature>
<accession>A0AAX4K007</accession>
<dbReference type="EMBL" id="CP144104">
    <property type="protein sequence ID" value="WWC90861.1"/>
    <property type="molecule type" value="Genomic_DNA"/>
</dbReference>
<proteinExistence type="predicted"/>
<feature type="region of interest" description="Disordered" evidence="1">
    <location>
        <begin position="200"/>
        <end position="257"/>
    </location>
</feature>
<gene>
    <name evidence="2" type="ORF">L201_005798</name>
</gene>
<dbReference type="AlphaFoldDB" id="A0AAX4K007"/>
<reference evidence="2 3" key="1">
    <citation type="submission" date="2024-01" db="EMBL/GenBank/DDBJ databases">
        <title>Comparative genomics of Cryptococcus and Kwoniella reveals pathogenesis evolution and contrasting modes of karyotype evolution via chromosome fusion or intercentromeric recombination.</title>
        <authorList>
            <person name="Coelho M.A."/>
            <person name="David-Palma M."/>
            <person name="Shea T."/>
            <person name="Bowers K."/>
            <person name="McGinley-Smith S."/>
            <person name="Mohammad A.W."/>
            <person name="Gnirke A."/>
            <person name="Yurkov A.M."/>
            <person name="Nowrousian M."/>
            <person name="Sun S."/>
            <person name="Cuomo C.A."/>
            <person name="Heitman J."/>
        </authorList>
    </citation>
    <scope>NUCLEOTIDE SEQUENCE [LARGE SCALE GENOMIC DNA]</scope>
    <source>
        <strain evidence="2 3">CBS 6074</strain>
    </source>
</reference>
<protein>
    <submittedName>
        <fullName evidence="2">Uncharacterized protein</fullName>
    </submittedName>
</protein>
<feature type="region of interest" description="Disordered" evidence="1">
    <location>
        <begin position="766"/>
        <end position="893"/>
    </location>
</feature>